<evidence type="ECO:0000313" key="2">
    <source>
        <dbReference type="EMBL" id="SFL58965.1"/>
    </source>
</evidence>
<sequence length="70" mass="8082">MSYVDSAIVAFLTFAAAIMFWSNLEWRKESKERHSAFMQNRISKRRPPLCPQCGWDMAKAEPESRDTEGA</sequence>
<evidence type="ECO:0000256" key="1">
    <source>
        <dbReference type="SAM" id="Phobius"/>
    </source>
</evidence>
<accession>A0A1I4IXB9</accession>
<keyword evidence="1" id="KW-0812">Transmembrane</keyword>
<dbReference type="STRING" id="195913.SAMN04488004_13027"/>
<name>A0A1I4IXB9_9RHOB</name>
<keyword evidence="1" id="KW-1133">Transmembrane helix</keyword>
<dbReference type="EMBL" id="FOTF01000030">
    <property type="protein sequence ID" value="SFL58965.1"/>
    <property type="molecule type" value="Genomic_DNA"/>
</dbReference>
<dbReference type="AlphaFoldDB" id="A0A1I4IXB9"/>
<proteinExistence type="predicted"/>
<keyword evidence="3" id="KW-1185">Reference proteome</keyword>
<gene>
    <name evidence="2" type="ORF">SAMN04488004_13027</name>
</gene>
<reference evidence="3" key="1">
    <citation type="submission" date="2016-10" db="EMBL/GenBank/DDBJ databases">
        <authorList>
            <person name="Varghese N."/>
            <person name="Submissions S."/>
        </authorList>
    </citation>
    <scope>NUCLEOTIDE SEQUENCE [LARGE SCALE GENOMIC DNA]</scope>
    <source>
        <strain evidence="3">DSM 16199</strain>
    </source>
</reference>
<feature type="transmembrane region" description="Helical" evidence="1">
    <location>
        <begin position="6"/>
        <end position="24"/>
    </location>
</feature>
<organism evidence="2 3">
    <name type="scientific">Loktanella salsilacus</name>
    <dbReference type="NCBI Taxonomy" id="195913"/>
    <lineage>
        <taxon>Bacteria</taxon>
        <taxon>Pseudomonadati</taxon>
        <taxon>Pseudomonadota</taxon>
        <taxon>Alphaproteobacteria</taxon>
        <taxon>Rhodobacterales</taxon>
        <taxon>Roseobacteraceae</taxon>
        <taxon>Loktanella</taxon>
    </lineage>
</organism>
<protein>
    <submittedName>
        <fullName evidence="2">Uncharacterized protein</fullName>
    </submittedName>
</protein>
<dbReference type="Proteomes" id="UP000199550">
    <property type="component" value="Unassembled WGS sequence"/>
</dbReference>
<keyword evidence="1" id="KW-0472">Membrane</keyword>
<evidence type="ECO:0000313" key="3">
    <source>
        <dbReference type="Proteomes" id="UP000199550"/>
    </source>
</evidence>